<dbReference type="Gene3D" id="1.10.530.10">
    <property type="match status" value="1"/>
</dbReference>
<feature type="domain" description="Resuscitation-promoting factor core lysozyme-like" evidence="4">
    <location>
        <begin position="61"/>
        <end position="137"/>
    </location>
</feature>
<evidence type="ECO:0000313" key="5">
    <source>
        <dbReference type="EMBL" id="GGN84915.1"/>
    </source>
</evidence>
<sequence>MRADRETSQSGPHAGAHERKKPDMSGRHRKPTSTGRTVAKVAVTGAIIGTASAAFAGNASAAPDSDWDRLAQCEAGGNWGINTGNGYQGGLQFSPSTWNAHGGGEYAATANQATREQQIAVAEKVLASQGWGAWPSCSSKLGLSSGPTERIAPSAPSWAPQVNVPQVQDPSQEVFQAVDRALTVVQQQGVAVPQQALDFFNSAKGTQLDPAVIDFFEANKGLLPS</sequence>
<feature type="compositionally biased region" description="Basic and acidic residues" evidence="3">
    <location>
        <begin position="15"/>
        <end position="26"/>
    </location>
</feature>
<dbReference type="InterPro" id="IPR023346">
    <property type="entry name" value="Lysozyme-like_dom_sf"/>
</dbReference>
<evidence type="ECO:0000259" key="4">
    <source>
        <dbReference type="Pfam" id="PF06737"/>
    </source>
</evidence>
<accession>A0ABQ2KKA7</accession>
<dbReference type="EMBL" id="BMNE01000004">
    <property type="protein sequence ID" value="GGN84915.1"/>
    <property type="molecule type" value="Genomic_DNA"/>
</dbReference>
<organism evidence="5 6">
    <name type="scientific">Nocardia rhizosphaerihabitans</name>
    <dbReference type="NCBI Taxonomy" id="1691570"/>
    <lineage>
        <taxon>Bacteria</taxon>
        <taxon>Bacillati</taxon>
        <taxon>Actinomycetota</taxon>
        <taxon>Actinomycetes</taxon>
        <taxon>Mycobacteriales</taxon>
        <taxon>Nocardiaceae</taxon>
        <taxon>Nocardia</taxon>
    </lineage>
</organism>
<dbReference type="Pfam" id="PF06737">
    <property type="entry name" value="Transglycosylas"/>
    <property type="match status" value="1"/>
</dbReference>
<evidence type="ECO:0000256" key="2">
    <source>
        <dbReference type="ARBA" id="ARBA00022801"/>
    </source>
</evidence>
<feature type="region of interest" description="Disordered" evidence="3">
    <location>
        <begin position="1"/>
        <end position="38"/>
    </location>
</feature>
<comment type="similarity">
    <text evidence="1">Belongs to the transglycosylase family. Rpf subfamily.</text>
</comment>
<comment type="caution">
    <text evidence="5">The sequence shown here is derived from an EMBL/GenBank/DDBJ whole genome shotgun (WGS) entry which is preliminary data.</text>
</comment>
<evidence type="ECO:0000256" key="1">
    <source>
        <dbReference type="ARBA" id="ARBA00010830"/>
    </source>
</evidence>
<dbReference type="CDD" id="cd13925">
    <property type="entry name" value="RPF"/>
    <property type="match status" value="1"/>
</dbReference>
<dbReference type="InterPro" id="IPR010618">
    <property type="entry name" value="RPF"/>
</dbReference>
<keyword evidence="2" id="KW-0378">Hydrolase</keyword>
<evidence type="ECO:0000313" key="6">
    <source>
        <dbReference type="Proteomes" id="UP000658127"/>
    </source>
</evidence>
<dbReference type="SUPFAM" id="SSF53955">
    <property type="entry name" value="Lysozyme-like"/>
    <property type="match status" value="1"/>
</dbReference>
<gene>
    <name evidence="5" type="primary">rpf1</name>
    <name evidence="5" type="ORF">GCM10011610_38750</name>
</gene>
<evidence type="ECO:0000256" key="3">
    <source>
        <dbReference type="SAM" id="MobiDB-lite"/>
    </source>
</evidence>
<keyword evidence="6" id="KW-1185">Reference proteome</keyword>
<protein>
    <submittedName>
        <fullName evidence="5">Resuscitation-promoting factor Rpf1</fullName>
    </submittedName>
</protein>
<name>A0ABQ2KKA7_9NOCA</name>
<proteinExistence type="inferred from homology"/>
<reference evidence="6" key="1">
    <citation type="journal article" date="2019" name="Int. J. Syst. Evol. Microbiol.">
        <title>The Global Catalogue of Microorganisms (GCM) 10K type strain sequencing project: providing services to taxonomists for standard genome sequencing and annotation.</title>
        <authorList>
            <consortium name="The Broad Institute Genomics Platform"/>
            <consortium name="The Broad Institute Genome Sequencing Center for Infectious Disease"/>
            <person name="Wu L."/>
            <person name="Ma J."/>
        </authorList>
    </citation>
    <scope>NUCLEOTIDE SEQUENCE [LARGE SCALE GENOMIC DNA]</scope>
    <source>
        <strain evidence="6">CGMCC 4.7329</strain>
    </source>
</reference>
<dbReference type="Proteomes" id="UP000658127">
    <property type="component" value="Unassembled WGS sequence"/>
</dbReference>